<name>A0A9W7B1A3_9STRA</name>
<proteinExistence type="predicted"/>
<protein>
    <submittedName>
        <fullName evidence="1">Uncharacterized protein</fullName>
    </submittedName>
</protein>
<evidence type="ECO:0000313" key="1">
    <source>
        <dbReference type="EMBL" id="GMH82004.1"/>
    </source>
</evidence>
<dbReference type="Proteomes" id="UP001162640">
    <property type="component" value="Unassembled WGS sequence"/>
</dbReference>
<accession>A0A9W7B1A3</accession>
<evidence type="ECO:0000313" key="2">
    <source>
        <dbReference type="Proteomes" id="UP001162640"/>
    </source>
</evidence>
<dbReference type="AlphaFoldDB" id="A0A9W7B1A3"/>
<gene>
    <name evidence="1" type="ORF">TL16_g09116</name>
</gene>
<dbReference type="EMBL" id="BLQM01000307">
    <property type="protein sequence ID" value="GMH82004.1"/>
    <property type="molecule type" value="Genomic_DNA"/>
</dbReference>
<comment type="caution">
    <text evidence="1">The sequence shown here is derived from an EMBL/GenBank/DDBJ whole genome shotgun (WGS) entry which is preliminary data.</text>
</comment>
<organism evidence="1 2">
    <name type="scientific">Triparma laevis f. inornata</name>
    <dbReference type="NCBI Taxonomy" id="1714386"/>
    <lineage>
        <taxon>Eukaryota</taxon>
        <taxon>Sar</taxon>
        <taxon>Stramenopiles</taxon>
        <taxon>Ochrophyta</taxon>
        <taxon>Bolidophyceae</taxon>
        <taxon>Parmales</taxon>
        <taxon>Triparmaceae</taxon>
        <taxon>Triparma</taxon>
    </lineage>
</organism>
<reference evidence="2" key="1">
    <citation type="journal article" date="2023" name="Commun. Biol.">
        <title>Genome analysis of Parmales, the sister group of diatoms, reveals the evolutionary specialization of diatoms from phago-mixotrophs to photoautotrophs.</title>
        <authorList>
            <person name="Ban H."/>
            <person name="Sato S."/>
            <person name="Yoshikawa S."/>
            <person name="Yamada K."/>
            <person name="Nakamura Y."/>
            <person name="Ichinomiya M."/>
            <person name="Sato N."/>
            <person name="Blanc-Mathieu R."/>
            <person name="Endo H."/>
            <person name="Kuwata A."/>
            <person name="Ogata H."/>
        </authorList>
    </citation>
    <scope>NUCLEOTIDE SEQUENCE [LARGE SCALE GENOMIC DNA]</scope>
</reference>
<sequence>MKRLFNTTINAHSWRDEDYATDYPRNLRADFKREFEYFRQVPGEGGTKKELRNCQYKLEDYNPRTNNY</sequence>